<name>A0ABN2QKV2_9PSEU</name>
<organism evidence="4 5">
    <name type="scientific">Amycolatopsis minnesotensis</name>
    <dbReference type="NCBI Taxonomy" id="337894"/>
    <lineage>
        <taxon>Bacteria</taxon>
        <taxon>Bacillati</taxon>
        <taxon>Actinomycetota</taxon>
        <taxon>Actinomycetes</taxon>
        <taxon>Pseudonocardiales</taxon>
        <taxon>Pseudonocardiaceae</taxon>
        <taxon>Amycolatopsis</taxon>
    </lineage>
</organism>
<dbReference type="InterPro" id="IPR058663">
    <property type="entry name" value="PucR-like_N"/>
</dbReference>
<sequence length="424" mass="46509">MNHPASSRIRRPEAAPERGTASASPALTLWFSLPADVAKRFRPHMGTVAGKILTEIQGSVPEYAQPLEGQFGAVITRAIEKAVVSCIDSIEDLRAAEDDWVELFREVGRRVFLDGRSLNSLQAAYRVGGRAAWRYISAFGQALRLPAPMLCVTAEAIFAYVDEISSCSVEGYTMAQARAAGTLERRRHRLLELILATPPSSPQTIASMAAAANWPLPDRVTVVALEPRDGHDLEHPAPSVPDDVLLDLEGARPCLVTADPARDLRTLRTEMTGWRAAVGPSVRLADAATSLHWAYRTMDLVRRGIVEDAPITRAGEHLSKLWLLLDEFLLDELTRQALEPLDGLTPKQQVRLGETLLAWLDCDGSTPEIAGRLKIHPQTVRYRLSQLVDLFGNKLSSSSAKFDMQVALRAHRLLGTRPPGEDAS</sequence>
<feature type="region of interest" description="Disordered" evidence="1">
    <location>
        <begin position="1"/>
        <end position="21"/>
    </location>
</feature>
<comment type="caution">
    <text evidence="4">The sequence shown here is derived from an EMBL/GenBank/DDBJ whole genome shotgun (WGS) entry which is preliminary data.</text>
</comment>
<dbReference type="PANTHER" id="PTHR33744:SF1">
    <property type="entry name" value="DNA-BINDING TRANSCRIPTIONAL ACTIVATOR ADER"/>
    <property type="match status" value="1"/>
</dbReference>
<evidence type="ECO:0000259" key="2">
    <source>
        <dbReference type="Pfam" id="PF13556"/>
    </source>
</evidence>
<feature type="domain" description="PucR-like N-terminal" evidence="3">
    <location>
        <begin position="30"/>
        <end position="195"/>
    </location>
</feature>
<dbReference type="Proteomes" id="UP001501116">
    <property type="component" value="Unassembled WGS sequence"/>
</dbReference>
<dbReference type="RefSeq" id="WP_344416804.1">
    <property type="nucleotide sequence ID" value="NZ_BAAANN010000008.1"/>
</dbReference>
<dbReference type="PANTHER" id="PTHR33744">
    <property type="entry name" value="CARBOHYDRATE DIACID REGULATOR"/>
    <property type="match status" value="1"/>
</dbReference>
<dbReference type="InterPro" id="IPR025736">
    <property type="entry name" value="PucR_C-HTH_dom"/>
</dbReference>
<proteinExistence type="predicted"/>
<accession>A0ABN2QKV2</accession>
<keyword evidence="5" id="KW-1185">Reference proteome</keyword>
<dbReference type="InterPro" id="IPR042070">
    <property type="entry name" value="PucR_C-HTH_sf"/>
</dbReference>
<dbReference type="Pfam" id="PF25906">
    <property type="entry name" value="PucR-like_N"/>
    <property type="match status" value="1"/>
</dbReference>
<feature type="domain" description="PucR C-terminal helix-turn-helix" evidence="2">
    <location>
        <begin position="353"/>
        <end position="410"/>
    </location>
</feature>
<evidence type="ECO:0000256" key="1">
    <source>
        <dbReference type="SAM" id="MobiDB-lite"/>
    </source>
</evidence>
<dbReference type="Gene3D" id="1.10.10.2840">
    <property type="entry name" value="PucR C-terminal helix-turn-helix domain"/>
    <property type="match status" value="1"/>
</dbReference>
<evidence type="ECO:0000313" key="5">
    <source>
        <dbReference type="Proteomes" id="UP001501116"/>
    </source>
</evidence>
<protein>
    <submittedName>
        <fullName evidence="4">PucR family transcriptional regulator</fullName>
    </submittedName>
</protein>
<evidence type="ECO:0000313" key="4">
    <source>
        <dbReference type="EMBL" id="GAA1953898.1"/>
    </source>
</evidence>
<reference evidence="4 5" key="1">
    <citation type="journal article" date="2019" name="Int. J. Syst. Evol. Microbiol.">
        <title>The Global Catalogue of Microorganisms (GCM) 10K type strain sequencing project: providing services to taxonomists for standard genome sequencing and annotation.</title>
        <authorList>
            <consortium name="The Broad Institute Genomics Platform"/>
            <consortium name="The Broad Institute Genome Sequencing Center for Infectious Disease"/>
            <person name="Wu L."/>
            <person name="Ma J."/>
        </authorList>
    </citation>
    <scope>NUCLEOTIDE SEQUENCE [LARGE SCALE GENOMIC DNA]</scope>
    <source>
        <strain evidence="4 5">JCM 14545</strain>
    </source>
</reference>
<dbReference type="InterPro" id="IPR051448">
    <property type="entry name" value="CdaR-like_regulators"/>
</dbReference>
<dbReference type="Pfam" id="PF13556">
    <property type="entry name" value="HTH_30"/>
    <property type="match status" value="1"/>
</dbReference>
<evidence type="ECO:0000259" key="3">
    <source>
        <dbReference type="Pfam" id="PF25906"/>
    </source>
</evidence>
<gene>
    <name evidence="4" type="ORF">GCM10009754_24030</name>
</gene>
<dbReference type="EMBL" id="BAAANN010000008">
    <property type="protein sequence ID" value="GAA1953898.1"/>
    <property type="molecule type" value="Genomic_DNA"/>
</dbReference>